<dbReference type="Proteomes" id="UP000835052">
    <property type="component" value="Unassembled WGS sequence"/>
</dbReference>
<organism evidence="1 2">
    <name type="scientific">Caenorhabditis auriculariae</name>
    <dbReference type="NCBI Taxonomy" id="2777116"/>
    <lineage>
        <taxon>Eukaryota</taxon>
        <taxon>Metazoa</taxon>
        <taxon>Ecdysozoa</taxon>
        <taxon>Nematoda</taxon>
        <taxon>Chromadorea</taxon>
        <taxon>Rhabditida</taxon>
        <taxon>Rhabditina</taxon>
        <taxon>Rhabditomorpha</taxon>
        <taxon>Rhabditoidea</taxon>
        <taxon>Rhabditidae</taxon>
        <taxon>Peloderinae</taxon>
        <taxon>Caenorhabditis</taxon>
    </lineage>
</organism>
<name>A0A8S1GZ40_9PELO</name>
<keyword evidence="2" id="KW-1185">Reference proteome</keyword>
<reference evidence="1" key="1">
    <citation type="submission" date="2020-10" db="EMBL/GenBank/DDBJ databases">
        <authorList>
            <person name="Kikuchi T."/>
        </authorList>
    </citation>
    <scope>NUCLEOTIDE SEQUENCE</scope>
    <source>
        <strain evidence="1">NKZ352</strain>
    </source>
</reference>
<dbReference type="EMBL" id="CAJGYM010000009">
    <property type="protein sequence ID" value="CAD6188769.1"/>
    <property type="molecule type" value="Genomic_DNA"/>
</dbReference>
<proteinExistence type="predicted"/>
<sequence length="125" mass="14398">MDMIAYKFVVSQKQTTITHLPDGISIELEKMPVIFSAEEYCCDFKGASGAVYSLYHIRVPSALKHQKKGLRRLWSLPENLHEPKNDLLLTAVFPHYVHQQLAMRQVKKLHEILSNIASQVSIFYQ</sequence>
<dbReference type="AlphaFoldDB" id="A0A8S1GZ40"/>
<accession>A0A8S1GZ40</accession>
<comment type="caution">
    <text evidence="1">The sequence shown here is derived from an EMBL/GenBank/DDBJ whole genome shotgun (WGS) entry which is preliminary data.</text>
</comment>
<evidence type="ECO:0000313" key="2">
    <source>
        <dbReference type="Proteomes" id="UP000835052"/>
    </source>
</evidence>
<protein>
    <submittedName>
        <fullName evidence="1">Uncharacterized protein</fullName>
    </submittedName>
</protein>
<gene>
    <name evidence="1" type="ORF">CAUJ_LOCUS4688</name>
</gene>
<evidence type="ECO:0000313" key="1">
    <source>
        <dbReference type="EMBL" id="CAD6188769.1"/>
    </source>
</evidence>